<feature type="active site" description="Proton acceptor" evidence="9">
    <location>
        <position position="73"/>
    </location>
</feature>
<dbReference type="PANTHER" id="PTHR31356:SF66">
    <property type="entry name" value="CATALASE-PEROXIDASE"/>
    <property type="match status" value="1"/>
</dbReference>
<evidence type="ECO:0000313" key="16">
    <source>
        <dbReference type="Proteomes" id="UP000799291"/>
    </source>
</evidence>
<feature type="chain" id="PRO_5026374418" description="Peroxidase" evidence="13">
    <location>
        <begin position="18"/>
        <end position="311"/>
    </location>
</feature>
<comment type="cofactor">
    <cofactor evidence="10 13">
        <name>Ca(2+)</name>
        <dbReference type="ChEBI" id="CHEBI:29108"/>
    </cofactor>
    <text evidence="10 13">Binds 2 calcium ions per subunit.</text>
</comment>
<feature type="binding site" evidence="10">
    <location>
        <position position="87"/>
    </location>
    <ligand>
        <name>Ca(2+)</name>
        <dbReference type="ChEBI" id="CHEBI:29108"/>
        <label>1</label>
    </ligand>
</feature>
<dbReference type="SUPFAM" id="SSF48113">
    <property type="entry name" value="Heme-dependent peroxidases"/>
    <property type="match status" value="1"/>
</dbReference>
<sequence>MHCKNLLFLASTASATSFPSLEDLSNSVKDVLSRRDGSCPAVWSKVSAELTTMFLTGGQCNDDARAAIRLNFHECGSWETKLGATGGCDGSIILANELTRAENRGLADIASKVQNLATKYGSGLADMIVFAGSHATVTCPGGPVVKTWVGRKDSSVPAPEGLLPDVQASADALFTLFKNKGFNDVDLAALLGAHSVSKQFFVDTTKAGQPQDSTPGIWDVKYYSETTSPAVGDFVFPSDSKLAAHAVVGKQFKGFVNNQGKWNGKYADAMARMNLFGVANTNGMLDCTSALPKSTNVKREMRAMPVYGRTA</sequence>
<evidence type="ECO:0000256" key="3">
    <source>
        <dbReference type="ARBA" id="ARBA00022617"/>
    </source>
</evidence>
<evidence type="ECO:0000256" key="9">
    <source>
        <dbReference type="PIRSR" id="PIRSR601621-1"/>
    </source>
</evidence>
<comment type="similarity">
    <text evidence="1 13">Belongs to the peroxidase family. Ligninase subfamily.</text>
</comment>
<feature type="binding site" evidence="10">
    <location>
        <position position="195"/>
    </location>
    <ligand>
        <name>Ca(2+)</name>
        <dbReference type="ChEBI" id="CHEBI:29108"/>
        <label>2</label>
    </ligand>
</feature>
<dbReference type="InterPro" id="IPR010255">
    <property type="entry name" value="Haem_peroxidase_sf"/>
</dbReference>
<keyword evidence="2 13" id="KW-0575">Peroxidase</keyword>
<dbReference type="GO" id="GO:0004601">
    <property type="term" value="F:peroxidase activity"/>
    <property type="evidence" value="ECO:0007669"/>
    <property type="project" value="UniProtKB-KW"/>
</dbReference>
<proteinExistence type="inferred from homology"/>
<evidence type="ECO:0000256" key="8">
    <source>
        <dbReference type="ARBA" id="ARBA00023180"/>
    </source>
</evidence>
<keyword evidence="6 10" id="KW-0408">Iron</keyword>
<keyword evidence="13" id="KW-0732">Signal</keyword>
<evidence type="ECO:0000256" key="4">
    <source>
        <dbReference type="ARBA" id="ARBA00022723"/>
    </source>
</evidence>
<keyword evidence="7 12" id="KW-1015">Disulfide bond</keyword>
<dbReference type="GO" id="GO:0000302">
    <property type="term" value="P:response to reactive oxygen species"/>
    <property type="evidence" value="ECO:0007669"/>
    <property type="project" value="TreeGrafter"/>
</dbReference>
<dbReference type="GO" id="GO:0042744">
    <property type="term" value="P:hydrogen peroxide catabolic process"/>
    <property type="evidence" value="ECO:0007669"/>
    <property type="project" value="TreeGrafter"/>
</dbReference>
<feature type="binding site" evidence="10">
    <location>
        <position position="214"/>
    </location>
    <ligand>
        <name>Ca(2+)</name>
        <dbReference type="ChEBI" id="CHEBI:29108"/>
        <label>2</label>
    </ligand>
</feature>
<dbReference type="InterPro" id="IPR019794">
    <property type="entry name" value="Peroxidases_AS"/>
</dbReference>
<dbReference type="PRINTS" id="PR00462">
    <property type="entry name" value="LIGNINASE"/>
</dbReference>
<organism evidence="15 16">
    <name type="scientific">Lentithecium fluviatile CBS 122367</name>
    <dbReference type="NCBI Taxonomy" id="1168545"/>
    <lineage>
        <taxon>Eukaryota</taxon>
        <taxon>Fungi</taxon>
        <taxon>Dikarya</taxon>
        <taxon>Ascomycota</taxon>
        <taxon>Pezizomycotina</taxon>
        <taxon>Dothideomycetes</taxon>
        <taxon>Pleosporomycetidae</taxon>
        <taxon>Pleosporales</taxon>
        <taxon>Massarineae</taxon>
        <taxon>Lentitheciaceae</taxon>
        <taxon>Lentithecium</taxon>
    </lineage>
</organism>
<gene>
    <name evidence="15" type="ORF">K458DRAFT_195312</name>
</gene>
<dbReference type="EC" id="1.11.1.-" evidence="13"/>
<feature type="binding site" evidence="10">
    <location>
        <position position="89"/>
    </location>
    <ligand>
        <name>Ca(2+)</name>
        <dbReference type="ChEBI" id="CHEBI:29108"/>
        <label>1</label>
    </ligand>
</feature>
<evidence type="ECO:0000256" key="10">
    <source>
        <dbReference type="PIRSR" id="PIRSR601621-2"/>
    </source>
</evidence>
<feature type="disulfide bond" evidence="12">
    <location>
        <begin position="60"/>
        <end position="139"/>
    </location>
</feature>
<evidence type="ECO:0000256" key="12">
    <source>
        <dbReference type="PIRSR" id="PIRSR601621-4"/>
    </source>
</evidence>
<evidence type="ECO:0000313" key="15">
    <source>
        <dbReference type="EMBL" id="KAF2675979.1"/>
    </source>
</evidence>
<dbReference type="AlphaFoldDB" id="A0A6G1IDJ7"/>
<evidence type="ECO:0000256" key="6">
    <source>
        <dbReference type="ARBA" id="ARBA00023004"/>
    </source>
</evidence>
<dbReference type="PANTHER" id="PTHR31356">
    <property type="entry name" value="THYLAKOID LUMENAL 29 KDA PROTEIN, CHLOROPLASTIC-RELATED"/>
    <property type="match status" value="1"/>
</dbReference>
<dbReference type="InterPro" id="IPR030476">
    <property type="entry name" value="Pentaxin_CS"/>
</dbReference>
<dbReference type="PROSITE" id="PS00289">
    <property type="entry name" value="PTX_1"/>
    <property type="match status" value="1"/>
</dbReference>
<dbReference type="EMBL" id="MU005642">
    <property type="protein sequence ID" value="KAF2675979.1"/>
    <property type="molecule type" value="Genomic_DNA"/>
</dbReference>
<dbReference type="Proteomes" id="UP000799291">
    <property type="component" value="Unassembled WGS sequence"/>
</dbReference>
<feature type="binding site" description="axial binding residue" evidence="10">
    <location>
        <position position="194"/>
    </location>
    <ligand>
        <name>heme b</name>
        <dbReference type="ChEBI" id="CHEBI:60344"/>
    </ligand>
    <ligandPart>
        <name>Fe</name>
        <dbReference type="ChEBI" id="CHEBI:18248"/>
    </ligandPart>
</feature>
<name>A0A6G1IDJ7_9PLEO</name>
<dbReference type="PROSITE" id="PS50873">
    <property type="entry name" value="PEROXIDASE_4"/>
    <property type="match status" value="1"/>
</dbReference>
<dbReference type="GO" id="GO:0034599">
    <property type="term" value="P:cellular response to oxidative stress"/>
    <property type="evidence" value="ECO:0007669"/>
    <property type="project" value="InterPro"/>
</dbReference>
<dbReference type="OrthoDB" id="2113341at2759"/>
<keyword evidence="8" id="KW-0325">Glycoprotein</keyword>
<feature type="site" description="Transition state stabilizer" evidence="11">
    <location>
        <position position="69"/>
    </location>
</feature>
<keyword evidence="4 10" id="KW-0479">Metal-binding</keyword>
<dbReference type="PROSITE" id="PS00436">
    <property type="entry name" value="PEROXIDASE_2"/>
    <property type="match status" value="1"/>
</dbReference>
<dbReference type="Gene3D" id="1.10.520.10">
    <property type="match status" value="1"/>
</dbReference>
<evidence type="ECO:0000259" key="14">
    <source>
        <dbReference type="PROSITE" id="PS50873"/>
    </source>
</evidence>
<feature type="signal peptide" evidence="13">
    <location>
        <begin position="1"/>
        <end position="17"/>
    </location>
</feature>
<dbReference type="InterPro" id="IPR002016">
    <property type="entry name" value="Haem_peroxidase"/>
</dbReference>
<evidence type="ECO:0000256" key="11">
    <source>
        <dbReference type="PIRSR" id="PIRSR601621-3"/>
    </source>
</evidence>
<evidence type="ECO:0000256" key="2">
    <source>
        <dbReference type="ARBA" id="ARBA00022559"/>
    </source>
</evidence>
<dbReference type="GO" id="GO:0046872">
    <property type="term" value="F:metal ion binding"/>
    <property type="evidence" value="ECO:0007669"/>
    <property type="project" value="UniProtKB-UniRule"/>
</dbReference>
<comment type="cofactor">
    <cofactor evidence="10">
        <name>heme b</name>
        <dbReference type="ChEBI" id="CHEBI:60344"/>
    </cofactor>
    <text evidence="10">Binds 1 heme b (iron(II)-protoporphyrin IX) group per subunit.</text>
</comment>
<dbReference type="GO" id="GO:0020037">
    <property type="term" value="F:heme binding"/>
    <property type="evidence" value="ECO:0007669"/>
    <property type="project" value="UniProtKB-UniRule"/>
</dbReference>
<feature type="binding site" evidence="10">
    <location>
        <position position="91"/>
    </location>
    <ligand>
        <name>Ca(2+)</name>
        <dbReference type="ChEBI" id="CHEBI:29108"/>
        <label>1</label>
    </ligand>
</feature>
<reference evidence="15" key="1">
    <citation type="journal article" date="2020" name="Stud. Mycol.">
        <title>101 Dothideomycetes genomes: a test case for predicting lifestyles and emergence of pathogens.</title>
        <authorList>
            <person name="Haridas S."/>
            <person name="Albert R."/>
            <person name="Binder M."/>
            <person name="Bloem J."/>
            <person name="Labutti K."/>
            <person name="Salamov A."/>
            <person name="Andreopoulos B."/>
            <person name="Baker S."/>
            <person name="Barry K."/>
            <person name="Bills G."/>
            <person name="Bluhm B."/>
            <person name="Cannon C."/>
            <person name="Castanera R."/>
            <person name="Culley D."/>
            <person name="Daum C."/>
            <person name="Ezra D."/>
            <person name="Gonzalez J."/>
            <person name="Henrissat B."/>
            <person name="Kuo A."/>
            <person name="Liang C."/>
            <person name="Lipzen A."/>
            <person name="Lutzoni F."/>
            <person name="Magnuson J."/>
            <person name="Mondo S."/>
            <person name="Nolan M."/>
            <person name="Ohm R."/>
            <person name="Pangilinan J."/>
            <person name="Park H.-J."/>
            <person name="Ramirez L."/>
            <person name="Alfaro M."/>
            <person name="Sun H."/>
            <person name="Tritt A."/>
            <person name="Yoshinaga Y."/>
            <person name="Zwiers L.-H."/>
            <person name="Turgeon B."/>
            <person name="Goodwin S."/>
            <person name="Spatafora J."/>
            <person name="Crous P."/>
            <person name="Grigoriev I."/>
        </authorList>
    </citation>
    <scope>NUCLEOTIDE SEQUENCE</scope>
    <source>
        <strain evidence="15">CBS 122367</strain>
    </source>
</reference>
<evidence type="ECO:0000256" key="1">
    <source>
        <dbReference type="ARBA" id="ARBA00006089"/>
    </source>
</evidence>
<dbReference type="FunFam" id="1.10.520.10:FF:000021">
    <property type="entry name" value="Peroxidase"/>
    <property type="match status" value="1"/>
</dbReference>
<keyword evidence="3 10" id="KW-0349">Heme</keyword>
<dbReference type="Pfam" id="PF00141">
    <property type="entry name" value="peroxidase"/>
    <property type="match status" value="1"/>
</dbReference>
<keyword evidence="10 13" id="KW-0106">Calcium</keyword>
<evidence type="ECO:0000256" key="13">
    <source>
        <dbReference type="RuleBase" id="RU363051"/>
    </source>
</evidence>
<feature type="binding site" evidence="10">
    <location>
        <position position="212"/>
    </location>
    <ligand>
        <name>Ca(2+)</name>
        <dbReference type="ChEBI" id="CHEBI:29108"/>
        <label>2</label>
    </ligand>
</feature>
<evidence type="ECO:0000256" key="5">
    <source>
        <dbReference type="ARBA" id="ARBA00023002"/>
    </source>
</evidence>
<dbReference type="InterPro" id="IPR044831">
    <property type="entry name" value="Ccp1-like"/>
</dbReference>
<dbReference type="Gene3D" id="1.10.420.10">
    <property type="entry name" value="Peroxidase, domain 2"/>
    <property type="match status" value="1"/>
</dbReference>
<dbReference type="PRINTS" id="PR00458">
    <property type="entry name" value="PEROXIDASE"/>
</dbReference>
<keyword evidence="16" id="KW-1185">Reference proteome</keyword>
<feature type="domain" description="Plant heme peroxidase family profile" evidence="14">
    <location>
        <begin position="64"/>
        <end position="305"/>
    </location>
</feature>
<feature type="disulfide bond" evidence="12">
    <location>
        <begin position="39"/>
        <end position="287"/>
    </location>
</feature>
<keyword evidence="5 13" id="KW-0560">Oxidoreductase</keyword>
<evidence type="ECO:0000256" key="7">
    <source>
        <dbReference type="ARBA" id="ARBA00023157"/>
    </source>
</evidence>
<dbReference type="PROSITE" id="PS00435">
    <property type="entry name" value="PEROXIDASE_1"/>
    <property type="match status" value="1"/>
</dbReference>
<dbReference type="InterPro" id="IPR001621">
    <property type="entry name" value="Ligninase"/>
</dbReference>
<protein>
    <recommendedName>
        <fullName evidence="13">Peroxidase</fullName>
        <ecNumber evidence="13">1.11.1.-</ecNumber>
    </recommendedName>
</protein>
<feature type="binding site" evidence="10">
    <location>
        <position position="219"/>
    </location>
    <ligand>
        <name>Ca(2+)</name>
        <dbReference type="ChEBI" id="CHEBI:29108"/>
        <label>2</label>
    </ligand>
</feature>
<dbReference type="InterPro" id="IPR019793">
    <property type="entry name" value="Peroxidases_heam-ligand_BS"/>
</dbReference>
<accession>A0A6G1IDJ7</accession>